<dbReference type="PANTHER" id="PTHR43037:SF5">
    <property type="entry name" value="FERULOYL ESTERASE"/>
    <property type="match status" value="1"/>
</dbReference>
<dbReference type="EMBL" id="FJ483469">
    <property type="protein sequence ID" value="ACL67852.1"/>
    <property type="molecule type" value="Genomic_DNA"/>
</dbReference>
<accession>B8Y568</accession>
<dbReference type="PANTHER" id="PTHR43037">
    <property type="entry name" value="UNNAMED PRODUCT-RELATED"/>
    <property type="match status" value="1"/>
</dbReference>
<proteinExistence type="predicted"/>
<feature type="chain" id="PRO_5002880597" evidence="3">
    <location>
        <begin position="32"/>
        <end position="296"/>
    </location>
</feature>
<organism evidence="4">
    <name type="scientific">uncultured bacterium FLS18</name>
    <dbReference type="NCBI Taxonomy" id="654935"/>
    <lineage>
        <taxon>Bacteria</taxon>
        <taxon>environmental samples</taxon>
    </lineage>
</organism>
<dbReference type="Gene3D" id="3.40.50.1820">
    <property type="entry name" value="alpha/beta hydrolase"/>
    <property type="match status" value="1"/>
</dbReference>
<reference evidence="4" key="1">
    <citation type="journal article" date="2010" name="FEMS Microbiol. Ecol.">
        <title>Novel lipolytic genes from the microbial metagenomic library of the South China Sea marine sediment.</title>
        <authorList>
            <person name="Hu Y."/>
            <person name="Fu C."/>
            <person name="Huang Y."/>
            <person name="Yin Y."/>
            <person name="Cheng G."/>
            <person name="Lei F."/>
            <person name="Lu N."/>
            <person name="Li J."/>
            <person name="Ashforth E.J."/>
            <person name="Zhang L."/>
            <person name="Zhu B."/>
        </authorList>
    </citation>
    <scope>NUCLEOTIDE SEQUENCE</scope>
</reference>
<dbReference type="SUPFAM" id="SSF53474">
    <property type="entry name" value="alpha/beta-Hydrolases"/>
    <property type="match status" value="1"/>
</dbReference>
<evidence type="ECO:0000256" key="2">
    <source>
        <dbReference type="ARBA" id="ARBA00022801"/>
    </source>
</evidence>
<evidence type="ECO:0000256" key="3">
    <source>
        <dbReference type="SAM" id="SignalP"/>
    </source>
</evidence>
<dbReference type="InterPro" id="IPR050955">
    <property type="entry name" value="Plant_Biomass_Hydrol_Est"/>
</dbReference>
<dbReference type="GO" id="GO:0016787">
    <property type="term" value="F:hydrolase activity"/>
    <property type="evidence" value="ECO:0007669"/>
    <property type="project" value="UniProtKB-KW"/>
</dbReference>
<dbReference type="AlphaFoldDB" id="B8Y568"/>
<dbReference type="Pfam" id="PF00756">
    <property type="entry name" value="Esterase"/>
    <property type="match status" value="1"/>
</dbReference>
<feature type="signal peptide" evidence="3">
    <location>
        <begin position="1"/>
        <end position="31"/>
    </location>
</feature>
<dbReference type="InterPro" id="IPR029058">
    <property type="entry name" value="AB_hydrolase_fold"/>
</dbReference>
<dbReference type="InterPro" id="IPR000801">
    <property type="entry name" value="Esterase-like"/>
</dbReference>
<keyword evidence="1 3" id="KW-0732">Signal</keyword>
<dbReference type="ESTHER" id="9bact-b8y568">
    <property type="family name" value="5_AlphaBeta_hydrolase"/>
</dbReference>
<evidence type="ECO:0000313" key="4">
    <source>
        <dbReference type="EMBL" id="ACL67852.1"/>
    </source>
</evidence>
<sequence length="296" mass="33072">MRNFIYSTRTTPLTVAASLIAWVSLSTSLHAQSEASSTQDRIETRTYDFKEAGKDVEYTLFVPTSYDTAKPTPLIVLLHGLGSNPRQVIRYQGIAEGAEEYGYIVVAPFGYNERGWYGSLGQDNQFARRFRRNQNAPFNEPENLGELSEKDVFNVLALIREEFTIDKDRIYLMGHSMGGGGTLYLGMKRADLWAGLAPMAPAIYSSPDQLEPVQHLSVIVVQGDQDRLVSVEIARRWVAKMKELGMTHEYIEIKDGNHVTSITQNPEMIGKIFAFFNAHTRRDALEPAGAVAGEGF</sequence>
<protein>
    <submittedName>
        <fullName evidence="4">Esterase/lipase</fullName>
    </submittedName>
</protein>
<evidence type="ECO:0000256" key="1">
    <source>
        <dbReference type="ARBA" id="ARBA00022729"/>
    </source>
</evidence>
<name>B8Y568_9BACT</name>
<keyword evidence="2" id="KW-0378">Hydrolase</keyword>
<gene>
    <name evidence="4" type="primary">lip18D</name>
</gene>